<dbReference type="AlphaFoldDB" id="A0A918X4I5"/>
<protein>
    <submittedName>
        <fullName evidence="1">Uncharacterized protein</fullName>
    </submittedName>
</protein>
<proteinExistence type="predicted"/>
<gene>
    <name evidence="1" type="ORF">GCM10010334_66450</name>
</gene>
<evidence type="ECO:0000313" key="2">
    <source>
        <dbReference type="Proteomes" id="UP000638353"/>
    </source>
</evidence>
<sequence length="49" mass="5099">MNLTSSTPATPGAEIPAADGLVIEHLGPLAPEQYRSATCICWSEISIGE</sequence>
<dbReference type="Proteomes" id="UP000638353">
    <property type="component" value="Unassembled WGS sequence"/>
</dbReference>
<reference evidence="1" key="2">
    <citation type="submission" date="2020-09" db="EMBL/GenBank/DDBJ databases">
        <authorList>
            <person name="Sun Q."/>
            <person name="Ohkuma M."/>
        </authorList>
    </citation>
    <scope>NUCLEOTIDE SEQUENCE</scope>
    <source>
        <strain evidence="1">JCM 4637</strain>
    </source>
</reference>
<organism evidence="1 2">
    <name type="scientific">Streptomyces finlayi</name>
    <dbReference type="NCBI Taxonomy" id="67296"/>
    <lineage>
        <taxon>Bacteria</taxon>
        <taxon>Bacillati</taxon>
        <taxon>Actinomycetota</taxon>
        <taxon>Actinomycetes</taxon>
        <taxon>Kitasatosporales</taxon>
        <taxon>Streptomycetaceae</taxon>
        <taxon>Streptomyces</taxon>
    </lineage>
</organism>
<name>A0A918X4I5_9ACTN</name>
<comment type="caution">
    <text evidence="1">The sequence shown here is derived from an EMBL/GenBank/DDBJ whole genome shotgun (WGS) entry which is preliminary data.</text>
</comment>
<dbReference type="EMBL" id="BMVC01000016">
    <property type="protein sequence ID" value="GHD10820.1"/>
    <property type="molecule type" value="Genomic_DNA"/>
</dbReference>
<accession>A0A918X4I5</accession>
<dbReference type="RefSeq" id="WP_189826665.1">
    <property type="nucleotide sequence ID" value="NZ_BMVC01000016.1"/>
</dbReference>
<reference evidence="1" key="1">
    <citation type="journal article" date="2014" name="Int. J. Syst. Evol. Microbiol.">
        <title>Complete genome sequence of Corynebacterium casei LMG S-19264T (=DSM 44701T), isolated from a smear-ripened cheese.</title>
        <authorList>
            <consortium name="US DOE Joint Genome Institute (JGI-PGF)"/>
            <person name="Walter F."/>
            <person name="Albersmeier A."/>
            <person name="Kalinowski J."/>
            <person name="Ruckert C."/>
        </authorList>
    </citation>
    <scope>NUCLEOTIDE SEQUENCE</scope>
    <source>
        <strain evidence="1">JCM 4637</strain>
    </source>
</reference>
<evidence type="ECO:0000313" key="1">
    <source>
        <dbReference type="EMBL" id="GHD10820.1"/>
    </source>
</evidence>